<dbReference type="GO" id="GO:0005634">
    <property type="term" value="C:nucleus"/>
    <property type="evidence" value="ECO:0007669"/>
    <property type="project" value="UniProtKB-UniRule"/>
</dbReference>
<dbReference type="OrthoDB" id="6382849at2759"/>
<feature type="compositionally biased region" description="Basic and acidic residues" evidence="7">
    <location>
        <begin position="169"/>
        <end position="184"/>
    </location>
</feature>
<keyword evidence="5 6" id="KW-0539">Nucleus</keyword>
<name>A0A0K2VB22_LEPSM</name>
<evidence type="ECO:0000259" key="8">
    <source>
        <dbReference type="PROSITE" id="PS50118"/>
    </source>
</evidence>
<keyword evidence="3 6" id="KW-0238">DNA-binding</keyword>
<feature type="compositionally biased region" description="Polar residues" evidence="7">
    <location>
        <begin position="344"/>
        <end position="355"/>
    </location>
</feature>
<dbReference type="InterPro" id="IPR009071">
    <property type="entry name" value="HMG_box_dom"/>
</dbReference>
<dbReference type="PANTHER" id="PTHR13059">
    <property type="entry name" value="HMG-BOX TRANSCRIPTION FACTOR BBX"/>
    <property type="match status" value="1"/>
</dbReference>
<dbReference type="InterPro" id="IPR052412">
    <property type="entry name" value="CC-Dev_Transcription_Reg"/>
</dbReference>
<feature type="region of interest" description="Disordered" evidence="7">
    <location>
        <begin position="283"/>
        <end position="377"/>
    </location>
</feature>
<feature type="region of interest" description="Disordered" evidence="7">
    <location>
        <begin position="156"/>
        <end position="184"/>
    </location>
</feature>
<accession>A0A0K2VB22</accession>
<dbReference type="SUPFAM" id="SSF47095">
    <property type="entry name" value="HMG-box"/>
    <property type="match status" value="1"/>
</dbReference>
<dbReference type="Gene3D" id="1.10.30.10">
    <property type="entry name" value="High mobility group box domain"/>
    <property type="match status" value="1"/>
</dbReference>
<evidence type="ECO:0000256" key="3">
    <source>
        <dbReference type="ARBA" id="ARBA00023125"/>
    </source>
</evidence>
<dbReference type="SMART" id="SM00398">
    <property type="entry name" value="HMG"/>
    <property type="match status" value="1"/>
</dbReference>
<evidence type="ECO:0000256" key="7">
    <source>
        <dbReference type="SAM" id="MobiDB-lite"/>
    </source>
</evidence>
<organism evidence="9">
    <name type="scientific">Lepeophtheirus salmonis</name>
    <name type="common">Salmon louse</name>
    <name type="synonym">Caligus salmonis</name>
    <dbReference type="NCBI Taxonomy" id="72036"/>
    <lineage>
        <taxon>Eukaryota</taxon>
        <taxon>Metazoa</taxon>
        <taxon>Ecdysozoa</taxon>
        <taxon>Arthropoda</taxon>
        <taxon>Crustacea</taxon>
        <taxon>Multicrustacea</taxon>
        <taxon>Hexanauplia</taxon>
        <taxon>Copepoda</taxon>
        <taxon>Siphonostomatoida</taxon>
        <taxon>Caligidae</taxon>
        <taxon>Lepeophtheirus</taxon>
    </lineage>
</organism>
<dbReference type="EMBL" id="HACA01029770">
    <property type="protein sequence ID" value="CDW47131.1"/>
    <property type="molecule type" value="Transcribed_RNA"/>
</dbReference>
<evidence type="ECO:0000256" key="2">
    <source>
        <dbReference type="ARBA" id="ARBA00023015"/>
    </source>
</evidence>
<evidence type="ECO:0000256" key="5">
    <source>
        <dbReference type="ARBA" id="ARBA00023242"/>
    </source>
</evidence>
<dbReference type="AlphaFoldDB" id="A0A0K2VB22"/>
<feature type="region of interest" description="Disordered" evidence="7">
    <location>
        <begin position="398"/>
        <end position="432"/>
    </location>
</feature>
<dbReference type="GO" id="GO:0000981">
    <property type="term" value="F:DNA-binding transcription factor activity, RNA polymerase II-specific"/>
    <property type="evidence" value="ECO:0007669"/>
    <property type="project" value="TreeGrafter"/>
</dbReference>
<feature type="compositionally biased region" description="Basic and acidic residues" evidence="7">
    <location>
        <begin position="325"/>
        <end position="335"/>
    </location>
</feature>
<dbReference type="PROSITE" id="PS50118">
    <property type="entry name" value="HMG_BOX_2"/>
    <property type="match status" value="1"/>
</dbReference>
<proteinExistence type="predicted"/>
<feature type="compositionally biased region" description="Basic and acidic residues" evidence="7">
    <location>
        <begin position="410"/>
        <end position="432"/>
    </location>
</feature>
<feature type="compositionally biased region" description="Basic and acidic residues" evidence="7">
    <location>
        <begin position="308"/>
        <end position="317"/>
    </location>
</feature>
<evidence type="ECO:0000256" key="6">
    <source>
        <dbReference type="PROSITE-ProRule" id="PRU00267"/>
    </source>
</evidence>
<feature type="DNA-binding region" description="HMG box" evidence="6">
    <location>
        <begin position="19"/>
        <end position="87"/>
    </location>
</feature>
<evidence type="ECO:0000256" key="4">
    <source>
        <dbReference type="ARBA" id="ARBA00023163"/>
    </source>
</evidence>
<reference evidence="9" key="1">
    <citation type="submission" date="2014-05" db="EMBL/GenBank/DDBJ databases">
        <authorList>
            <person name="Chronopoulou M."/>
        </authorList>
    </citation>
    <scope>NUCLEOTIDE SEQUENCE</scope>
    <source>
        <tissue evidence="9">Whole organism</tissue>
    </source>
</reference>
<protein>
    <recommendedName>
        <fullName evidence="8">HMG box domain-containing protein</fullName>
    </recommendedName>
</protein>
<keyword evidence="2" id="KW-0805">Transcription regulation</keyword>
<evidence type="ECO:0000256" key="1">
    <source>
        <dbReference type="ARBA" id="ARBA00022553"/>
    </source>
</evidence>
<dbReference type="PANTHER" id="PTHR13059:SF10">
    <property type="entry name" value="HMG BOX TRANSCRIPTION FACTOR BBX"/>
    <property type="match status" value="1"/>
</dbReference>
<dbReference type="InterPro" id="IPR036910">
    <property type="entry name" value="HMG_box_dom_sf"/>
</dbReference>
<feature type="compositionally biased region" description="Low complexity" evidence="7">
    <location>
        <begin position="253"/>
        <end position="269"/>
    </location>
</feature>
<feature type="domain" description="HMG box" evidence="8">
    <location>
        <begin position="19"/>
        <end position="87"/>
    </location>
</feature>
<dbReference type="GO" id="GO:0000977">
    <property type="term" value="F:RNA polymerase II transcription regulatory region sequence-specific DNA binding"/>
    <property type="evidence" value="ECO:0007669"/>
    <property type="project" value="TreeGrafter"/>
</dbReference>
<evidence type="ECO:0000313" key="9">
    <source>
        <dbReference type="EMBL" id="CDW47131.1"/>
    </source>
</evidence>
<dbReference type="Pfam" id="PF00505">
    <property type="entry name" value="HMG_box"/>
    <property type="match status" value="1"/>
</dbReference>
<keyword evidence="1" id="KW-0597">Phosphoprotein</keyword>
<keyword evidence="4" id="KW-0804">Transcription</keyword>
<sequence>MEMNNMREDEDKSSSQLIGRRPMNAFLLFSKRHRDTVKEKYPTLENRSITKILGDWWTSLSSEDKSAYTDLALEYKLHLSNHHHNQNEEKLGDCDKDDLSLVECSENQVVASAPKPFKKRFLAAATTTTTNTEGKSPEEVENDDAACKALLQLAGVRDSPTPPSSQQSVDKDSNGSKEPEEGFRTLKKAVWGRVAKTLLKQEEERITGDENGDSPINLSTQCTIRGQTIIEHIIENILDKSPSLGDETGQHRSSSLNNNNPFNNLDSSSEQIKERIYQSLKEDMGCDRPDMSALRKSLPNPLAKKPIKSSDDEEKRPSRSCKGRRYQEYKEEGRFGRKRRHRSGSNSSPSEDNIQNPPPMPPSSTSPNNTHTPCKPFNVSAKLNALPVLSLEEYQRKMSKIKSGINSRRKSGDEELSRRQSRSRNESEQLIA</sequence>
<feature type="region of interest" description="Disordered" evidence="7">
    <location>
        <begin position="241"/>
        <end position="269"/>
    </location>
</feature>